<keyword evidence="2" id="KW-1185">Reference proteome</keyword>
<sequence length="74" mass="8593">MLPFGKILIQPQYPHVSKRADFMAEITTKQIATPVKVLQILKTENLLRNRAFEFVSHHFKMNQLGQMSRAFHLG</sequence>
<evidence type="ECO:0000313" key="2">
    <source>
        <dbReference type="Proteomes" id="UP001187192"/>
    </source>
</evidence>
<organism evidence="1 2">
    <name type="scientific">Ficus carica</name>
    <name type="common">Common fig</name>
    <dbReference type="NCBI Taxonomy" id="3494"/>
    <lineage>
        <taxon>Eukaryota</taxon>
        <taxon>Viridiplantae</taxon>
        <taxon>Streptophyta</taxon>
        <taxon>Embryophyta</taxon>
        <taxon>Tracheophyta</taxon>
        <taxon>Spermatophyta</taxon>
        <taxon>Magnoliopsida</taxon>
        <taxon>eudicotyledons</taxon>
        <taxon>Gunneridae</taxon>
        <taxon>Pentapetalae</taxon>
        <taxon>rosids</taxon>
        <taxon>fabids</taxon>
        <taxon>Rosales</taxon>
        <taxon>Moraceae</taxon>
        <taxon>Ficeae</taxon>
        <taxon>Ficus</taxon>
    </lineage>
</organism>
<gene>
    <name evidence="1" type="ORF">TIFTF001_018807</name>
</gene>
<evidence type="ECO:0000313" key="1">
    <source>
        <dbReference type="EMBL" id="GMN49638.1"/>
    </source>
</evidence>
<comment type="caution">
    <text evidence="1">The sequence shown here is derived from an EMBL/GenBank/DDBJ whole genome shotgun (WGS) entry which is preliminary data.</text>
</comment>
<dbReference type="EMBL" id="BTGU01000031">
    <property type="protein sequence ID" value="GMN49638.1"/>
    <property type="molecule type" value="Genomic_DNA"/>
</dbReference>
<proteinExistence type="predicted"/>
<protein>
    <submittedName>
        <fullName evidence="1">Uncharacterized protein</fullName>
    </submittedName>
</protein>
<accession>A0AA88A7R0</accession>
<dbReference type="Proteomes" id="UP001187192">
    <property type="component" value="Unassembled WGS sequence"/>
</dbReference>
<reference evidence="1" key="1">
    <citation type="submission" date="2023-07" db="EMBL/GenBank/DDBJ databases">
        <title>draft genome sequence of fig (Ficus carica).</title>
        <authorList>
            <person name="Takahashi T."/>
            <person name="Nishimura K."/>
        </authorList>
    </citation>
    <scope>NUCLEOTIDE SEQUENCE</scope>
</reference>
<name>A0AA88A7R0_FICCA</name>
<dbReference type="AlphaFoldDB" id="A0AA88A7R0"/>